<dbReference type="GO" id="GO:0007089">
    <property type="term" value="P:traversing start control point of mitotic cell cycle"/>
    <property type="evidence" value="ECO:0007669"/>
    <property type="project" value="UniProtKB-ARBA"/>
</dbReference>
<keyword evidence="3 6" id="KW-0195">Cyclin</keyword>
<dbReference type="Gene3D" id="1.10.472.10">
    <property type="entry name" value="Cyclin-like"/>
    <property type="match status" value="1"/>
</dbReference>
<dbReference type="SUPFAM" id="SSF47954">
    <property type="entry name" value="Cyclin-like"/>
    <property type="match status" value="1"/>
</dbReference>
<evidence type="ECO:0000256" key="6">
    <source>
        <dbReference type="PIRNR" id="PIRNR001770"/>
    </source>
</evidence>
<dbReference type="FunCoup" id="A7TDM1">
    <property type="interactions" value="410"/>
</dbReference>
<evidence type="ECO:0000256" key="8">
    <source>
        <dbReference type="SAM" id="MobiDB-lite"/>
    </source>
</evidence>
<proteinExistence type="inferred from homology"/>
<dbReference type="RefSeq" id="XP_001647349.1">
    <property type="nucleotide sequence ID" value="XM_001647299.1"/>
</dbReference>
<keyword evidence="2 6" id="KW-0132">Cell division</keyword>
<keyword evidence="11" id="KW-1185">Reference proteome</keyword>
<dbReference type="CDD" id="cd20559">
    <property type="entry name" value="CYCLIN_ScCLN_like"/>
    <property type="match status" value="1"/>
</dbReference>
<dbReference type="PANTHER" id="PTHR21615:SF2">
    <property type="entry name" value="CYCLIN N-TERMINAL DOMAIN-CONTAINING PROTEIN 1"/>
    <property type="match status" value="1"/>
</dbReference>
<evidence type="ECO:0000313" key="11">
    <source>
        <dbReference type="Proteomes" id="UP000000267"/>
    </source>
</evidence>
<dbReference type="Proteomes" id="UP000000267">
    <property type="component" value="Unassembled WGS sequence"/>
</dbReference>
<feature type="domain" description="Cyclin-like" evidence="9">
    <location>
        <begin position="77"/>
        <end position="186"/>
    </location>
</feature>
<dbReference type="InterPro" id="IPR014399">
    <property type="entry name" value="Cyclin_CLN"/>
</dbReference>
<dbReference type="InterPro" id="IPR013763">
    <property type="entry name" value="Cyclin-like_dom"/>
</dbReference>
<dbReference type="HOGENOM" id="CLU_536434_0_0_1"/>
<evidence type="ECO:0000256" key="1">
    <source>
        <dbReference type="ARBA" id="ARBA00008742"/>
    </source>
</evidence>
<protein>
    <recommendedName>
        <fullName evidence="6">G1/S-specific cyclin</fullName>
    </recommendedName>
</protein>
<dbReference type="PIRSF" id="PIRSF001770">
    <property type="entry name" value="Cyclin_CLN"/>
    <property type="match status" value="1"/>
</dbReference>
<sequence>MTVNQVKPGLIVTARQTYYPIELSNTELLAHYEMIQEYHQSISTNILNQSAKYKPDIKLIDQQPEMNPFQTRSVLITYLYEISVMSRVSDGIFYHAARLYDRYCSKRVVLRDQAKFVVTTCLWLAAKTWGGCNHIINNVCVPTGGRFYGPTKRARIPRLSELVHYCGGPDSFDESMFIQMERHILNTLDWTVYEPMISDFVLNVDENCLIQYELYKRQLEAKKNSSEKRQSQSSQDSDATVEDSNSEEMVVEDQDLEMKIQLIHLKRFLIDLATWQYDLLKFELHEVSDGIFAMIRQFTMQEQGPLIMTPVPSKDNQLQILKIFITAVVNTPNSLYEIYNDHDGINEFINNVTNYHTELQRKIQLATSMDVSRRNISMNSSYFDHSAYMNSPTCSTQSSTPLRNTSAFSENSVFSTSVEQSSPITPQNHGFGQFIIDNNSTNGSVISLSSIPQVQRGGAGPGGANGNCMANEEVLCIKQNPIYKKCDSNKENMLPFPQQCQQKPRIVNGIFSSPHNLSYSSNSSDRSSIGSFAYSSSNGMN</sequence>
<dbReference type="KEGG" id="vpo:Kpol_1018p19"/>
<name>A7TDM1_VANPO</name>
<comment type="function">
    <text evidence="5">Essential for the control of the cell cycle at the G1/S (start) transition. Interacts with the CDC28 protein kinase to form MPF.</text>
</comment>
<dbReference type="PANTHER" id="PTHR21615">
    <property type="entry name" value="CYCLIN N-TERMINAL DOMAIN-CONTAINING PROTEIN 1"/>
    <property type="match status" value="1"/>
</dbReference>
<dbReference type="InParanoid" id="A7TDM1"/>
<evidence type="ECO:0000256" key="2">
    <source>
        <dbReference type="ARBA" id="ARBA00022618"/>
    </source>
</evidence>
<evidence type="ECO:0000259" key="9">
    <source>
        <dbReference type="SMART" id="SM00385"/>
    </source>
</evidence>
<dbReference type="InterPro" id="IPR036915">
    <property type="entry name" value="Cyclin-like_sf"/>
</dbReference>
<evidence type="ECO:0000256" key="5">
    <source>
        <dbReference type="ARBA" id="ARBA00053308"/>
    </source>
</evidence>
<dbReference type="GO" id="GO:0016538">
    <property type="term" value="F:cyclin-dependent protein serine/threonine kinase regulator activity"/>
    <property type="evidence" value="ECO:0007669"/>
    <property type="project" value="UniProtKB-ARBA"/>
</dbReference>
<organism evidence="11">
    <name type="scientific">Vanderwaltozyma polyspora (strain ATCC 22028 / DSM 70294 / BCRC 21397 / CBS 2163 / NBRC 10782 / NRRL Y-8283 / UCD 57-17)</name>
    <name type="common">Kluyveromyces polysporus</name>
    <dbReference type="NCBI Taxonomy" id="436907"/>
    <lineage>
        <taxon>Eukaryota</taxon>
        <taxon>Fungi</taxon>
        <taxon>Dikarya</taxon>
        <taxon>Ascomycota</taxon>
        <taxon>Saccharomycotina</taxon>
        <taxon>Saccharomycetes</taxon>
        <taxon>Saccharomycetales</taxon>
        <taxon>Saccharomycetaceae</taxon>
        <taxon>Vanderwaltozyma</taxon>
    </lineage>
</organism>
<dbReference type="GO" id="GO:0000307">
    <property type="term" value="C:cyclin-dependent protein kinase holoenzyme complex"/>
    <property type="evidence" value="ECO:0007669"/>
    <property type="project" value="UniProtKB-ARBA"/>
</dbReference>
<evidence type="ECO:0000256" key="4">
    <source>
        <dbReference type="ARBA" id="ARBA00023306"/>
    </source>
</evidence>
<dbReference type="EMBL" id="DS480378">
    <property type="protein sequence ID" value="EDO19491.1"/>
    <property type="molecule type" value="Genomic_DNA"/>
</dbReference>
<evidence type="ECO:0000256" key="3">
    <source>
        <dbReference type="ARBA" id="ARBA00023127"/>
    </source>
</evidence>
<dbReference type="AlphaFoldDB" id="A7TDM1"/>
<dbReference type="GO" id="GO:0051301">
    <property type="term" value="P:cell division"/>
    <property type="evidence" value="ECO:0007669"/>
    <property type="project" value="UniProtKB-KW"/>
</dbReference>
<dbReference type="STRING" id="436907.A7TDM1"/>
<accession>A7TDM1</accession>
<evidence type="ECO:0000256" key="7">
    <source>
        <dbReference type="RuleBase" id="RU000383"/>
    </source>
</evidence>
<dbReference type="eggNOG" id="KOG0653">
    <property type="taxonomic scope" value="Eukaryota"/>
</dbReference>
<reference evidence="10 11" key="1">
    <citation type="journal article" date="2007" name="Proc. Natl. Acad. Sci. U.S.A.">
        <title>Independent sorting-out of thousands of duplicated gene pairs in two yeast species descended from a whole-genome duplication.</title>
        <authorList>
            <person name="Scannell D.R."/>
            <person name="Frank A.C."/>
            <person name="Conant G.C."/>
            <person name="Byrne K.P."/>
            <person name="Woolfit M."/>
            <person name="Wolfe K.H."/>
        </authorList>
    </citation>
    <scope>NUCLEOTIDE SEQUENCE [LARGE SCALE GENOMIC DNA]</scope>
    <source>
        <strain evidence="11">ATCC 22028 / DSM 70294 / BCRC 21397 / CBS 2163 / NBRC 10782 / NRRL Y-8283 / UCD 57-17</strain>
    </source>
</reference>
<dbReference type="InterPro" id="IPR006671">
    <property type="entry name" value="Cyclin_N"/>
</dbReference>
<comment type="function">
    <text evidence="6">G1/S-specific cyclin essential for the control of the cell cycle at the G1/S (start) transition.</text>
</comment>
<dbReference type="PhylomeDB" id="A7TDM1"/>
<dbReference type="OrthoDB" id="5590282at2759"/>
<dbReference type="SMART" id="SM00385">
    <property type="entry name" value="CYCLIN"/>
    <property type="match status" value="1"/>
</dbReference>
<gene>
    <name evidence="10" type="ORF">Kpol_1018p19</name>
</gene>
<feature type="region of interest" description="Disordered" evidence="8">
    <location>
        <begin position="223"/>
        <end position="249"/>
    </location>
</feature>
<dbReference type="Pfam" id="PF00134">
    <property type="entry name" value="Cyclin_N"/>
    <property type="match status" value="1"/>
</dbReference>
<evidence type="ECO:0000313" key="10">
    <source>
        <dbReference type="EMBL" id="EDO19491.1"/>
    </source>
</evidence>
<feature type="compositionally biased region" description="Acidic residues" evidence="8">
    <location>
        <begin position="239"/>
        <end position="249"/>
    </location>
</feature>
<comment type="similarity">
    <text evidence="1 6 7">Belongs to the cyclin family.</text>
</comment>
<dbReference type="FunFam" id="1.10.472.10:FF:000080">
    <property type="entry name" value="G1/S-specific cyclin"/>
    <property type="match status" value="1"/>
</dbReference>
<dbReference type="GeneID" id="5547837"/>
<keyword evidence="4 6" id="KW-0131">Cell cycle</keyword>